<evidence type="ECO:0000256" key="1">
    <source>
        <dbReference type="ARBA" id="ARBA00008609"/>
    </source>
</evidence>
<organism evidence="6 7">
    <name type="scientific">Patella caerulea</name>
    <name type="common">Rayed Mediterranean limpet</name>
    <dbReference type="NCBI Taxonomy" id="87958"/>
    <lineage>
        <taxon>Eukaryota</taxon>
        <taxon>Metazoa</taxon>
        <taxon>Spiralia</taxon>
        <taxon>Lophotrochozoa</taxon>
        <taxon>Mollusca</taxon>
        <taxon>Gastropoda</taxon>
        <taxon>Patellogastropoda</taxon>
        <taxon>Patelloidea</taxon>
        <taxon>Patellidae</taxon>
        <taxon>Patella</taxon>
    </lineage>
</organism>
<dbReference type="InterPro" id="IPR036188">
    <property type="entry name" value="FAD/NAD-bd_sf"/>
</dbReference>
<feature type="domain" description="FAD dependent oxidoreductase central" evidence="5">
    <location>
        <begin position="424"/>
        <end position="479"/>
    </location>
</feature>
<dbReference type="EMBL" id="JAZGQO010000011">
    <property type="protein sequence ID" value="KAK6174464.1"/>
    <property type="molecule type" value="Genomic_DNA"/>
</dbReference>
<dbReference type="PANTHER" id="PTHR43757:SF15">
    <property type="entry name" value="PYRUVATE DEHYDROGENASE PHOSPHATASE REGULATORY SUBUNIT, MITOCHONDRIAL-LIKE"/>
    <property type="match status" value="1"/>
</dbReference>
<reference evidence="6 7" key="1">
    <citation type="submission" date="2024-01" db="EMBL/GenBank/DDBJ databases">
        <title>The genome of the rayed Mediterranean limpet Patella caerulea (Linnaeus, 1758).</title>
        <authorList>
            <person name="Anh-Thu Weber A."/>
            <person name="Halstead-Nussloch G."/>
        </authorList>
    </citation>
    <scope>NUCLEOTIDE SEQUENCE [LARGE SCALE GENOMIC DNA]</scope>
    <source>
        <strain evidence="6">AATW-2023a</strain>
        <tissue evidence="6">Whole specimen</tissue>
    </source>
</reference>
<dbReference type="Gene3D" id="3.50.50.60">
    <property type="entry name" value="FAD/NAD(P)-binding domain"/>
    <property type="match status" value="1"/>
</dbReference>
<dbReference type="InterPro" id="IPR032503">
    <property type="entry name" value="FAO_M"/>
</dbReference>
<feature type="domain" description="FAD dependent oxidoreductase" evidence="2">
    <location>
        <begin position="64"/>
        <end position="421"/>
    </location>
</feature>
<evidence type="ECO:0008006" key="8">
    <source>
        <dbReference type="Google" id="ProtNLM"/>
    </source>
</evidence>
<sequence length="898" mass="101541">MEVRHIFRQCLNIHKKCVCPGLGSRRRFEEILFNGRGLSASRRYSTGTVTSLEREAIPLPKEARVVICGGGILGSSVAYHLTERGWTDIVLLEQGSLTCGTTWHSAGMIGQLRADTIEMEMVRYSRNLYKRLEEEGHGLGWKECGSVNVARTHDRMIDFRRKHALASATGLEVHMLTPHEIKQMCPLLKSDDLEGGIWIPSDGAVTAPDVAMVFSKLAKDKGVKILEGVTVEKIQLQNDVVKGVKTSAGTINCEYFVNCAGQWAREVGKRSVPKVRVPLHSCEHYYLVTKPLEKVDRMMPVIRDQDGYIYSREWNGGILAGGFEPVSKPVFHTGVPDKFEFQLLQEDWDHFQILLEQILHRFPFLEDAEIRQLINGPESFTPDSNWILGESAEVDNYYVAAGMNSRGIVGSGGIGKYLAEWIIDGEPSIDLWQYDVRRYVDHHNNRQFLQDRMREVLGTQYSLRYPREDYKTGRKLRTSPLHTRLEVAGACFGETMAYERPMWFDPDKRERGEDAYIHQGSFKKPDWFDIAQEEYMACKERVCLIDMSSFAKFEIKSSGEEALDYLQYLCSNNIALESGSIIHTGMQNKLGGFENDCSIARIGKNFFFMICPATQQTRALSWLQRNLPADGSVQVRDVTSMYSGINVIGPHAQQLLADVTDVSTTKKDFNVMTCKIIDVGHAGGITAMRLTHAGEDGFILYIPSEYALHVYDTLMNAGKDYGIRNAGYYAIRHLRIEKSFAYWGLDLDAHTTPLECGREFRVKFDGKDFIGKDALIKQRKEGVSQKFVQFMLENFDVDNDVWPWGEEPIFRNGQYVGKTSTCGYGFTLDRMICLGFISDFDENGQPKVNPNMNDFVMDKNAVYEIDIAGIKYSAKPGIHTPKLALSSVDPSLLASLHR</sequence>
<dbReference type="Pfam" id="PF01266">
    <property type="entry name" value="DAO"/>
    <property type="match status" value="1"/>
</dbReference>
<evidence type="ECO:0000259" key="5">
    <source>
        <dbReference type="Pfam" id="PF16350"/>
    </source>
</evidence>
<protein>
    <recommendedName>
        <fullName evidence="8">Pyruvate dehydrogenase phosphatase regulatory subunit, mitochondrial</fullName>
    </recommendedName>
</protein>
<dbReference type="InterPro" id="IPR006076">
    <property type="entry name" value="FAD-dep_OxRdtase"/>
</dbReference>
<dbReference type="InterPro" id="IPR013977">
    <property type="entry name" value="GcvT_C"/>
</dbReference>
<dbReference type="Gene3D" id="2.40.30.110">
    <property type="entry name" value="Aminomethyltransferase beta-barrel domains"/>
    <property type="match status" value="1"/>
</dbReference>
<dbReference type="SUPFAM" id="SSF103025">
    <property type="entry name" value="Folate-binding domain"/>
    <property type="match status" value="1"/>
</dbReference>
<evidence type="ECO:0000259" key="2">
    <source>
        <dbReference type="Pfam" id="PF01266"/>
    </source>
</evidence>
<feature type="domain" description="Aminomethyltransferase C-terminal" evidence="4">
    <location>
        <begin position="787"/>
        <end position="875"/>
    </location>
</feature>
<dbReference type="InterPro" id="IPR029043">
    <property type="entry name" value="GcvT/YgfZ_C"/>
</dbReference>
<dbReference type="Gene3D" id="3.30.9.10">
    <property type="entry name" value="D-Amino Acid Oxidase, subunit A, domain 2"/>
    <property type="match status" value="1"/>
</dbReference>
<dbReference type="InterPro" id="IPR028896">
    <property type="entry name" value="GcvT/YgfZ/DmdA"/>
</dbReference>
<dbReference type="InterPro" id="IPR006222">
    <property type="entry name" value="GCVT_N"/>
</dbReference>
<evidence type="ECO:0000259" key="4">
    <source>
        <dbReference type="Pfam" id="PF08669"/>
    </source>
</evidence>
<dbReference type="GO" id="GO:0005739">
    <property type="term" value="C:mitochondrion"/>
    <property type="evidence" value="ECO:0007669"/>
    <property type="project" value="TreeGrafter"/>
</dbReference>
<gene>
    <name evidence="6" type="ORF">SNE40_017735</name>
</gene>
<dbReference type="Pfam" id="PF16350">
    <property type="entry name" value="FAO_M"/>
    <property type="match status" value="1"/>
</dbReference>
<dbReference type="AlphaFoldDB" id="A0AAN8PEM3"/>
<dbReference type="SUPFAM" id="SSF54373">
    <property type="entry name" value="FAD-linked reductases, C-terminal domain"/>
    <property type="match status" value="1"/>
</dbReference>
<keyword evidence="7" id="KW-1185">Reference proteome</keyword>
<dbReference type="SUPFAM" id="SSF51905">
    <property type="entry name" value="FAD/NAD(P)-binding domain"/>
    <property type="match status" value="1"/>
</dbReference>
<accession>A0AAN8PEM3</accession>
<feature type="domain" description="GCVT N-terminal" evidence="3">
    <location>
        <begin position="481"/>
        <end position="765"/>
    </location>
</feature>
<dbReference type="PANTHER" id="PTHR43757">
    <property type="entry name" value="AMINOMETHYLTRANSFERASE"/>
    <property type="match status" value="1"/>
</dbReference>
<name>A0AAN8PEM3_PATCE</name>
<dbReference type="FunFam" id="3.30.70.1400:FF:000003">
    <property type="entry name" value="Pyruvate dehydrogenase phosphatase regulatory subunit"/>
    <property type="match status" value="1"/>
</dbReference>
<evidence type="ECO:0000313" key="6">
    <source>
        <dbReference type="EMBL" id="KAK6174464.1"/>
    </source>
</evidence>
<proteinExistence type="inferred from homology"/>
<dbReference type="Pfam" id="PF08669">
    <property type="entry name" value="GCV_T_C"/>
    <property type="match status" value="1"/>
</dbReference>
<comment type="caution">
    <text evidence="6">The sequence shown here is derived from an EMBL/GenBank/DDBJ whole genome shotgun (WGS) entry which is preliminary data.</text>
</comment>
<dbReference type="Gene3D" id="3.30.1360.120">
    <property type="entry name" value="Probable tRNA modification gtpase trme, domain 1"/>
    <property type="match status" value="1"/>
</dbReference>
<evidence type="ECO:0000259" key="3">
    <source>
        <dbReference type="Pfam" id="PF01571"/>
    </source>
</evidence>
<dbReference type="SUPFAM" id="SSF101790">
    <property type="entry name" value="Aminomethyltransferase beta-barrel domain"/>
    <property type="match status" value="1"/>
</dbReference>
<dbReference type="Pfam" id="PF01571">
    <property type="entry name" value="GCV_T"/>
    <property type="match status" value="1"/>
</dbReference>
<dbReference type="InterPro" id="IPR027266">
    <property type="entry name" value="TrmE/GcvT-like"/>
</dbReference>
<evidence type="ECO:0000313" key="7">
    <source>
        <dbReference type="Proteomes" id="UP001347796"/>
    </source>
</evidence>
<dbReference type="Proteomes" id="UP001347796">
    <property type="component" value="Unassembled WGS sequence"/>
</dbReference>
<comment type="similarity">
    <text evidence="1">Belongs to the GcvT family.</text>
</comment>
<dbReference type="Gene3D" id="3.30.70.1400">
    <property type="entry name" value="Aminomethyltransferase beta-barrel domains"/>
    <property type="match status" value="1"/>
</dbReference>